<dbReference type="Proteomes" id="UP001066276">
    <property type="component" value="Chromosome 7"/>
</dbReference>
<proteinExistence type="predicted"/>
<evidence type="ECO:0008006" key="3">
    <source>
        <dbReference type="Google" id="ProtNLM"/>
    </source>
</evidence>
<comment type="caution">
    <text evidence="1">The sequence shown here is derived from an EMBL/GenBank/DDBJ whole genome shotgun (WGS) entry which is preliminary data.</text>
</comment>
<reference evidence="1" key="1">
    <citation type="journal article" date="2022" name="bioRxiv">
        <title>Sequencing and chromosome-scale assembly of the giantPleurodeles waltlgenome.</title>
        <authorList>
            <person name="Brown T."/>
            <person name="Elewa A."/>
            <person name="Iarovenko S."/>
            <person name="Subramanian E."/>
            <person name="Araus A.J."/>
            <person name="Petzold A."/>
            <person name="Susuki M."/>
            <person name="Suzuki K.-i.T."/>
            <person name="Hayashi T."/>
            <person name="Toyoda A."/>
            <person name="Oliveira C."/>
            <person name="Osipova E."/>
            <person name="Leigh N.D."/>
            <person name="Simon A."/>
            <person name="Yun M.H."/>
        </authorList>
    </citation>
    <scope>NUCLEOTIDE SEQUENCE</scope>
    <source>
        <strain evidence="1">20211129_DDA</strain>
        <tissue evidence="1">Liver</tissue>
    </source>
</reference>
<keyword evidence="2" id="KW-1185">Reference proteome</keyword>
<accession>A0AAV7P6K8</accession>
<organism evidence="1 2">
    <name type="scientific">Pleurodeles waltl</name>
    <name type="common">Iberian ribbed newt</name>
    <dbReference type="NCBI Taxonomy" id="8319"/>
    <lineage>
        <taxon>Eukaryota</taxon>
        <taxon>Metazoa</taxon>
        <taxon>Chordata</taxon>
        <taxon>Craniata</taxon>
        <taxon>Vertebrata</taxon>
        <taxon>Euteleostomi</taxon>
        <taxon>Amphibia</taxon>
        <taxon>Batrachia</taxon>
        <taxon>Caudata</taxon>
        <taxon>Salamandroidea</taxon>
        <taxon>Salamandridae</taxon>
        <taxon>Pleurodelinae</taxon>
        <taxon>Pleurodeles</taxon>
    </lineage>
</organism>
<evidence type="ECO:0000313" key="2">
    <source>
        <dbReference type="Proteomes" id="UP001066276"/>
    </source>
</evidence>
<gene>
    <name evidence="1" type="ORF">NDU88_001724</name>
</gene>
<dbReference type="EMBL" id="JANPWB010000011">
    <property type="protein sequence ID" value="KAJ1123251.1"/>
    <property type="molecule type" value="Genomic_DNA"/>
</dbReference>
<sequence length="79" mass="9280">MQSSRRDRRLRETDRNRKAYLQLQIRDLAWRVGISSPMELTVEGEIEGQHFVGEPSPEDQRGVRARMQILGDFERSLPK</sequence>
<protein>
    <recommendedName>
        <fullName evidence="3">BON domain-containing protein</fullName>
    </recommendedName>
</protein>
<evidence type="ECO:0000313" key="1">
    <source>
        <dbReference type="EMBL" id="KAJ1123251.1"/>
    </source>
</evidence>
<name>A0AAV7P6K8_PLEWA</name>
<dbReference type="AlphaFoldDB" id="A0AAV7P6K8"/>